<dbReference type="InterPro" id="IPR029068">
    <property type="entry name" value="Glyas_Bleomycin-R_OHBP_Dase"/>
</dbReference>
<gene>
    <name evidence="3" type="ORF">FCN18_05245</name>
</gene>
<dbReference type="Proteomes" id="UP000309992">
    <property type="component" value="Unassembled WGS sequence"/>
</dbReference>
<dbReference type="SUPFAM" id="SSF54593">
    <property type="entry name" value="Glyoxalase/Bleomycin resistance protein/Dihydroxybiphenyl dioxygenase"/>
    <property type="match status" value="1"/>
</dbReference>
<keyword evidence="1" id="KW-0479">Metal-binding</keyword>
<evidence type="ECO:0000259" key="2">
    <source>
        <dbReference type="PROSITE" id="PS51819"/>
    </source>
</evidence>
<sequence>MRRARDRAPVIGDLVPAEAGAVEELAGLVTRFDHVAVAVRDLATAAPLYADLFGGRLIAGGDDDRLAIRSLQLSFPPGVKIELLQPLHEQSYLAAYLEKRGPGFHHMTCFVEDVTEAAGRLEAAGYSTVDTRTGTGCWDETFIRPSSAFGTLVQLTDSPLSWTDPVMPEGAGIGDVLAGRIAWNDARPAWR</sequence>
<evidence type="ECO:0000313" key="4">
    <source>
        <dbReference type="Proteomes" id="UP000309992"/>
    </source>
</evidence>
<evidence type="ECO:0000313" key="3">
    <source>
        <dbReference type="EMBL" id="TKG72647.1"/>
    </source>
</evidence>
<keyword evidence="4" id="KW-1185">Reference proteome</keyword>
<dbReference type="Gene3D" id="3.10.180.10">
    <property type="entry name" value="2,3-Dihydroxybiphenyl 1,2-Dioxygenase, domain 1"/>
    <property type="match status" value="1"/>
</dbReference>
<organism evidence="3 4">
    <name type="scientific">Prauserella endophytica</name>
    <dbReference type="NCBI Taxonomy" id="1592324"/>
    <lineage>
        <taxon>Bacteria</taxon>
        <taxon>Bacillati</taxon>
        <taxon>Actinomycetota</taxon>
        <taxon>Actinomycetes</taxon>
        <taxon>Pseudonocardiales</taxon>
        <taxon>Pseudonocardiaceae</taxon>
        <taxon>Prauserella</taxon>
        <taxon>Prauserella coralliicola group</taxon>
    </lineage>
</organism>
<dbReference type="InterPro" id="IPR037523">
    <property type="entry name" value="VOC_core"/>
</dbReference>
<accession>A0ABY2SAI7</accession>
<reference evidence="3 4" key="1">
    <citation type="journal article" date="2015" name="Antonie Van Leeuwenhoek">
        <title>Prauserella endophytica sp. nov., an endophytic actinobacterium isolated from Tamarix taklamakanensis.</title>
        <authorList>
            <person name="Liu J.M."/>
            <person name="Habden X."/>
            <person name="Guo L."/>
            <person name="Tuo L."/>
            <person name="Jiang Z.K."/>
            <person name="Liu S.W."/>
            <person name="Liu X.F."/>
            <person name="Chen L."/>
            <person name="Li R.F."/>
            <person name="Zhang Y.Q."/>
            <person name="Sun C.H."/>
        </authorList>
    </citation>
    <scope>NUCLEOTIDE SEQUENCE [LARGE SCALE GENOMIC DNA]</scope>
    <source>
        <strain evidence="3 4">CGMCC 4.7182</strain>
    </source>
</reference>
<dbReference type="EMBL" id="SWMS01000002">
    <property type="protein sequence ID" value="TKG72647.1"/>
    <property type="molecule type" value="Genomic_DNA"/>
</dbReference>
<dbReference type="InterPro" id="IPR051785">
    <property type="entry name" value="MMCE/EMCE_epimerase"/>
</dbReference>
<dbReference type="PANTHER" id="PTHR43048:SF3">
    <property type="entry name" value="METHYLMALONYL-COA EPIMERASE, MITOCHONDRIAL"/>
    <property type="match status" value="1"/>
</dbReference>
<name>A0ABY2SAI7_9PSEU</name>
<comment type="caution">
    <text evidence="3">The sequence shown here is derived from an EMBL/GenBank/DDBJ whole genome shotgun (WGS) entry which is preliminary data.</text>
</comment>
<evidence type="ECO:0000256" key="1">
    <source>
        <dbReference type="ARBA" id="ARBA00022723"/>
    </source>
</evidence>
<dbReference type="Pfam" id="PF13669">
    <property type="entry name" value="Glyoxalase_4"/>
    <property type="match status" value="1"/>
</dbReference>
<protein>
    <submittedName>
        <fullName evidence="3">Glyoxalase</fullName>
    </submittedName>
</protein>
<dbReference type="PROSITE" id="PS51819">
    <property type="entry name" value="VOC"/>
    <property type="match status" value="1"/>
</dbReference>
<feature type="domain" description="VOC" evidence="2">
    <location>
        <begin position="31"/>
        <end position="158"/>
    </location>
</feature>
<proteinExistence type="predicted"/>
<dbReference type="PANTHER" id="PTHR43048">
    <property type="entry name" value="METHYLMALONYL-COA EPIMERASE"/>
    <property type="match status" value="1"/>
</dbReference>